<feature type="domain" description="Glucose-methanol-choline oxidoreductase C-terminal" evidence="4">
    <location>
        <begin position="427"/>
        <end position="587"/>
    </location>
</feature>
<evidence type="ECO:0000259" key="3">
    <source>
        <dbReference type="Pfam" id="PF00732"/>
    </source>
</evidence>
<dbReference type="Gene3D" id="3.30.560.10">
    <property type="entry name" value="Glucose Oxidase, domain 3"/>
    <property type="match status" value="1"/>
</dbReference>
<dbReference type="InterPro" id="IPR000172">
    <property type="entry name" value="GMC_OxRdtase_N"/>
</dbReference>
<feature type="binding site" evidence="2">
    <location>
        <position position="235"/>
    </location>
    <ligand>
        <name>FAD</name>
        <dbReference type="ChEBI" id="CHEBI:57692"/>
    </ligand>
</feature>
<comment type="caution">
    <text evidence="5">The sequence shown here is derived from an EMBL/GenBank/DDBJ whole genome shotgun (WGS) entry which is preliminary data.</text>
</comment>
<reference evidence="5" key="1">
    <citation type="journal article" date="2021" name="J Fungi (Basel)">
        <title>Genomic and Metabolomic Analyses of the Marine Fungus Emericellopsis cladophorae: Insights into Saltwater Adaptability Mechanisms and Its Biosynthetic Potential.</title>
        <authorList>
            <person name="Goncalves M.F.M."/>
            <person name="Hilario S."/>
            <person name="Van de Peer Y."/>
            <person name="Esteves A.C."/>
            <person name="Alves A."/>
        </authorList>
    </citation>
    <scope>NUCLEOTIDE SEQUENCE</scope>
    <source>
        <strain evidence="5">MUM 19.33</strain>
    </source>
</reference>
<evidence type="ECO:0000256" key="1">
    <source>
        <dbReference type="ARBA" id="ARBA00010790"/>
    </source>
</evidence>
<dbReference type="EMBL" id="JAGIXG020000063">
    <property type="protein sequence ID" value="KAI6778663.1"/>
    <property type="molecule type" value="Genomic_DNA"/>
</dbReference>
<reference evidence="5" key="2">
    <citation type="submission" date="2022-07" db="EMBL/GenBank/DDBJ databases">
        <authorList>
            <person name="Goncalves M.F.M."/>
            <person name="Hilario S."/>
            <person name="Van De Peer Y."/>
            <person name="Esteves A.C."/>
            <person name="Alves A."/>
        </authorList>
    </citation>
    <scope>NUCLEOTIDE SEQUENCE</scope>
    <source>
        <strain evidence="5">MUM 19.33</strain>
    </source>
</reference>
<evidence type="ECO:0008006" key="7">
    <source>
        <dbReference type="Google" id="ProtNLM"/>
    </source>
</evidence>
<organism evidence="5 6">
    <name type="scientific">Emericellopsis cladophorae</name>
    <dbReference type="NCBI Taxonomy" id="2686198"/>
    <lineage>
        <taxon>Eukaryota</taxon>
        <taxon>Fungi</taxon>
        <taxon>Dikarya</taxon>
        <taxon>Ascomycota</taxon>
        <taxon>Pezizomycotina</taxon>
        <taxon>Sordariomycetes</taxon>
        <taxon>Hypocreomycetidae</taxon>
        <taxon>Hypocreales</taxon>
        <taxon>Bionectriaceae</taxon>
        <taxon>Emericellopsis</taxon>
    </lineage>
</organism>
<evidence type="ECO:0000313" key="6">
    <source>
        <dbReference type="Proteomes" id="UP001055219"/>
    </source>
</evidence>
<feature type="binding site" evidence="2">
    <location>
        <begin position="534"/>
        <end position="535"/>
    </location>
    <ligand>
        <name>FAD</name>
        <dbReference type="ChEBI" id="CHEBI:57692"/>
    </ligand>
</feature>
<dbReference type="SUPFAM" id="SSF54373">
    <property type="entry name" value="FAD-linked reductases, C-terminal domain"/>
    <property type="match status" value="1"/>
</dbReference>
<feature type="domain" description="Glucose-methanol-choline oxidoreductase N-terminal" evidence="3">
    <location>
        <begin position="14"/>
        <end position="317"/>
    </location>
</feature>
<dbReference type="PANTHER" id="PTHR11552">
    <property type="entry name" value="GLUCOSE-METHANOL-CHOLINE GMC OXIDOREDUCTASE"/>
    <property type="match status" value="1"/>
</dbReference>
<proteinExistence type="inferred from homology"/>
<dbReference type="InterPro" id="IPR007867">
    <property type="entry name" value="GMC_OxRtase_C"/>
</dbReference>
<comment type="similarity">
    <text evidence="1">Belongs to the GMC oxidoreductase family.</text>
</comment>
<dbReference type="AlphaFoldDB" id="A0A9P9XVM3"/>
<keyword evidence="2" id="KW-0285">Flavoprotein</keyword>
<dbReference type="PROSITE" id="PS51257">
    <property type="entry name" value="PROKAR_LIPOPROTEIN"/>
    <property type="match status" value="1"/>
</dbReference>
<dbReference type="Pfam" id="PF05199">
    <property type="entry name" value="GMC_oxred_C"/>
    <property type="match status" value="1"/>
</dbReference>
<dbReference type="OrthoDB" id="269227at2759"/>
<name>A0A9P9XVM3_9HYPO</name>
<gene>
    <name evidence="5" type="ORF">J7T54_002931</name>
</gene>
<protein>
    <recommendedName>
        <fullName evidence="7">Glucose-methanol-choline oxidoreductase N-terminal domain-containing protein</fullName>
    </recommendedName>
</protein>
<dbReference type="Gene3D" id="3.50.50.60">
    <property type="entry name" value="FAD/NAD(P)-binding domain"/>
    <property type="match status" value="1"/>
</dbReference>
<evidence type="ECO:0000259" key="4">
    <source>
        <dbReference type="Pfam" id="PF05199"/>
    </source>
</evidence>
<dbReference type="InterPro" id="IPR036188">
    <property type="entry name" value="FAD/NAD-bd_sf"/>
</dbReference>
<dbReference type="PIRSF" id="PIRSF000137">
    <property type="entry name" value="Alcohol_oxidase"/>
    <property type="match status" value="1"/>
</dbReference>
<dbReference type="SUPFAM" id="SSF51905">
    <property type="entry name" value="FAD/NAD(P)-binding domain"/>
    <property type="match status" value="1"/>
</dbReference>
<comment type="cofactor">
    <cofactor evidence="2">
        <name>FAD</name>
        <dbReference type="ChEBI" id="CHEBI:57692"/>
    </cofactor>
</comment>
<evidence type="ECO:0000313" key="5">
    <source>
        <dbReference type="EMBL" id="KAI6778663.1"/>
    </source>
</evidence>
<dbReference type="RefSeq" id="XP_051359519.1">
    <property type="nucleotide sequence ID" value="XM_051509530.1"/>
</dbReference>
<dbReference type="InterPro" id="IPR012132">
    <property type="entry name" value="GMC_OxRdtase"/>
</dbReference>
<dbReference type="PANTHER" id="PTHR11552:SF78">
    <property type="entry name" value="GLUCOSE-METHANOL-CHOLINE OXIDOREDUCTASE N-TERMINAL DOMAIN-CONTAINING PROTEIN"/>
    <property type="match status" value="1"/>
</dbReference>
<sequence>MGIQKALPPGLDEFDIVIAGGGTAGCVIAARLASALPTLEILLLEQGPNNFEDPFIVNLGLFFAHLMPEGDKGLFHKANPSRHVNGRELNVLSGGCLGGGSSINMAMYSRPQWSDFDGWGGEGWTTEAMLRCMKKVEDYHDPDPEGSHGTGGPVQVSGGPYRAKHAEEDFLRALDKAGWPVVSDLQDLRAVNSFARARKMVSPEGKRQDAAHKYLHPRLSDGAHSNLHVLVETQVVKVLVEGGGAKGVIFRSNPKFGSVDVSEKTVKVRKMVVVSGGCFGSPTILQRSGVGPRDVLSKAGVPLLVENNGVGAGYEDHQAMAYGYKTSLEMEETLNGLLFGLTDIGELLKNNDPRLGYNGQDVNGKIRPTDEEAEAMGPAFKAAWDAHFRDTPDKPLAGLSLINAIPGLAKDVLPASYLGLSAFSMYPLSRGHVNITGPDMSDPVDFDTGFLADKDGIDIKKHIWTYKKQREIMRRMPCYRGEVPSWHPPFPETSGAACRDLTDELSDPIKDIVYTHEDEAVIGAHVQAKTETTWHSMGTCKMKSWGEGGAVDGSLGVHGVKGLKVADLSICPRNVSGNTCMTALAIGEHAADIFIRELQ</sequence>
<dbReference type="GO" id="GO:0016614">
    <property type="term" value="F:oxidoreductase activity, acting on CH-OH group of donors"/>
    <property type="evidence" value="ECO:0007669"/>
    <property type="project" value="InterPro"/>
</dbReference>
<dbReference type="GeneID" id="75829437"/>
<dbReference type="Proteomes" id="UP001055219">
    <property type="component" value="Unassembled WGS sequence"/>
</dbReference>
<dbReference type="Pfam" id="PF00732">
    <property type="entry name" value="GMC_oxred_N"/>
    <property type="match status" value="1"/>
</dbReference>
<keyword evidence="2" id="KW-0274">FAD</keyword>
<evidence type="ECO:0000256" key="2">
    <source>
        <dbReference type="PIRSR" id="PIRSR000137-2"/>
    </source>
</evidence>
<accession>A0A9P9XVM3</accession>
<dbReference type="GO" id="GO:0050660">
    <property type="term" value="F:flavin adenine dinucleotide binding"/>
    <property type="evidence" value="ECO:0007669"/>
    <property type="project" value="InterPro"/>
</dbReference>
<keyword evidence="6" id="KW-1185">Reference proteome</keyword>